<dbReference type="EMBL" id="JYNZ01000003">
    <property type="protein sequence ID" value="KXK26745.1"/>
    <property type="molecule type" value="Genomic_DNA"/>
</dbReference>
<proteinExistence type="predicted"/>
<organism evidence="1 2">
    <name type="scientific">candidate division WS6 bacterium OLB20</name>
    <dbReference type="NCBI Taxonomy" id="1617426"/>
    <lineage>
        <taxon>Bacteria</taxon>
        <taxon>Candidatus Dojkabacteria</taxon>
    </lineage>
</organism>
<evidence type="ECO:0000313" key="1">
    <source>
        <dbReference type="EMBL" id="KXK26745.1"/>
    </source>
</evidence>
<accession>A0A136LYM3</accession>
<sequence length="188" mass="20336">MQKEFRMTMMIAFAIIIVFAALGCAAKTALPTATHEGELLPPATFASTQHLPTLSGALLTRTRIVLTEIAHATETPQPIIDGLDCGGYPLVGLRTMGQLVPVRLVTRIDGISIGTNAEFEVYDVDFGFCAISWKADSNGTIFVLGFGVLRQTQGVYAGWVNALHIELPVQSLPEANSWVDYFAVVPNR</sequence>
<name>A0A136LYM3_9BACT</name>
<dbReference type="AlphaFoldDB" id="A0A136LYM3"/>
<comment type="caution">
    <text evidence="1">The sequence shown here is derived from an EMBL/GenBank/DDBJ whole genome shotgun (WGS) entry which is preliminary data.</text>
</comment>
<dbReference type="Proteomes" id="UP000070457">
    <property type="component" value="Unassembled WGS sequence"/>
</dbReference>
<protein>
    <submittedName>
        <fullName evidence="1">Uncharacterized protein</fullName>
    </submittedName>
</protein>
<reference evidence="1 2" key="1">
    <citation type="submission" date="2015-02" db="EMBL/GenBank/DDBJ databases">
        <title>Improved understanding of the partial-nitritation anammox process through 23 genomes representing the majority of the microbial community.</title>
        <authorList>
            <person name="Speth D.R."/>
            <person name="In T Zandt M."/>
            <person name="Guerrero Cruz S."/>
            <person name="Jetten M.S."/>
            <person name="Dutilh B.E."/>
        </authorList>
    </citation>
    <scope>NUCLEOTIDE SEQUENCE [LARGE SCALE GENOMIC DNA]</scope>
    <source>
        <strain evidence="1">OLB20</strain>
    </source>
</reference>
<evidence type="ECO:0000313" key="2">
    <source>
        <dbReference type="Proteomes" id="UP000070457"/>
    </source>
</evidence>
<dbReference type="STRING" id="1617426.TR69_WS6001000762"/>
<dbReference type="PROSITE" id="PS51257">
    <property type="entry name" value="PROKAR_LIPOPROTEIN"/>
    <property type="match status" value="1"/>
</dbReference>
<gene>
    <name evidence="1" type="ORF">TR69_WS6001000762</name>
</gene>